<sequence>MTEPHHSAAAATPGRVAARGRRGDTRAQIITAAVALIADQGFTATSVDDIAAAAGVAKGSVFYIFGSKNEMFETIISEGVGRLTRDLRVAGAGHQGGLALEAVVTELLSQVHTHPDFAKLITAEVFRTGRHWQESIRLVRDDSMGVFAEVVSRIRPDLDSALVGAAIFGATLVAGLEWLAFQPEREFADVRAAVLVAVSGLVPR</sequence>
<organism evidence="4">
    <name type="scientific">mine drainage metagenome</name>
    <dbReference type="NCBI Taxonomy" id="410659"/>
    <lineage>
        <taxon>unclassified sequences</taxon>
        <taxon>metagenomes</taxon>
        <taxon>ecological metagenomes</taxon>
    </lineage>
</organism>
<dbReference type="GO" id="GO:0003700">
    <property type="term" value="F:DNA-binding transcription factor activity"/>
    <property type="evidence" value="ECO:0007669"/>
    <property type="project" value="TreeGrafter"/>
</dbReference>
<dbReference type="PROSITE" id="PS50977">
    <property type="entry name" value="HTH_TETR_2"/>
    <property type="match status" value="1"/>
</dbReference>
<dbReference type="GO" id="GO:0000976">
    <property type="term" value="F:transcription cis-regulatory region binding"/>
    <property type="evidence" value="ECO:0007669"/>
    <property type="project" value="TreeGrafter"/>
</dbReference>
<accession>A0A1J5PNY2</accession>
<dbReference type="AlphaFoldDB" id="A0A1J5PNY2"/>
<dbReference type="Gene3D" id="1.10.357.10">
    <property type="entry name" value="Tetracycline Repressor, domain 2"/>
    <property type="match status" value="1"/>
</dbReference>
<evidence type="ECO:0000256" key="1">
    <source>
        <dbReference type="ARBA" id="ARBA00023125"/>
    </source>
</evidence>
<dbReference type="Pfam" id="PF00440">
    <property type="entry name" value="TetR_N"/>
    <property type="match status" value="1"/>
</dbReference>
<keyword evidence="1" id="KW-0238">DNA-binding</keyword>
<dbReference type="InterPro" id="IPR050109">
    <property type="entry name" value="HTH-type_TetR-like_transc_reg"/>
</dbReference>
<dbReference type="PANTHER" id="PTHR30055:SF226">
    <property type="entry name" value="HTH-TYPE TRANSCRIPTIONAL REGULATOR PKSA"/>
    <property type="match status" value="1"/>
</dbReference>
<evidence type="ECO:0000313" key="4">
    <source>
        <dbReference type="EMBL" id="OIQ72874.1"/>
    </source>
</evidence>
<name>A0A1J5PNY2_9ZZZZ</name>
<protein>
    <submittedName>
        <fullName evidence="4">HTH-type transcriptional repressor KstR2</fullName>
    </submittedName>
</protein>
<dbReference type="PRINTS" id="PR00455">
    <property type="entry name" value="HTHTETR"/>
</dbReference>
<feature type="region of interest" description="Disordered" evidence="2">
    <location>
        <begin position="1"/>
        <end position="22"/>
    </location>
</feature>
<comment type="caution">
    <text evidence="4">The sequence shown here is derived from an EMBL/GenBank/DDBJ whole genome shotgun (WGS) entry which is preliminary data.</text>
</comment>
<feature type="compositionally biased region" description="Low complexity" evidence="2">
    <location>
        <begin position="8"/>
        <end position="17"/>
    </location>
</feature>
<gene>
    <name evidence="4" type="primary">kstR2_8</name>
    <name evidence="4" type="ORF">GALL_454950</name>
</gene>
<reference evidence="4" key="1">
    <citation type="submission" date="2016-10" db="EMBL/GenBank/DDBJ databases">
        <title>Sequence of Gallionella enrichment culture.</title>
        <authorList>
            <person name="Poehlein A."/>
            <person name="Muehling M."/>
            <person name="Daniel R."/>
        </authorList>
    </citation>
    <scope>NUCLEOTIDE SEQUENCE</scope>
</reference>
<dbReference type="SUPFAM" id="SSF46689">
    <property type="entry name" value="Homeodomain-like"/>
    <property type="match status" value="1"/>
</dbReference>
<evidence type="ECO:0000259" key="3">
    <source>
        <dbReference type="PROSITE" id="PS50977"/>
    </source>
</evidence>
<dbReference type="InterPro" id="IPR001647">
    <property type="entry name" value="HTH_TetR"/>
</dbReference>
<dbReference type="PANTHER" id="PTHR30055">
    <property type="entry name" value="HTH-TYPE TRANSCRIPTIONAL REGULATOR RUTR"/>
    <property type="match status" value="1"/>
</dbReference>
<dbReference type="InterPro" id="IPR009057">
    <property type="entry name" value="Homeodomain-like_sf"/>
</dbReference>
<evidence type="ECO:0000256" key="2">
    <source>
        <dbReference type="SAM" id="MobiDB-lite"/>
    </source>
</evidence>
<dbReference type="InterPro" id="IPR036271">
    <property type="entry name" value="Tet_transcr_reg_TetR-rel_C_sf"/>
</dbReference>
<feature type="domain" description="HTH tetR-type" evidence="3">
    <location>
        <begin position="23"/>
        <end position="83"/>
    </location>
</feature>
<dbReference type="EMBL" id="MLJW01003094">
    <property type="protein sequence ID" value="OIQ72874.1"/>
    <property type="molecule type" value="Genomic_DNA"/>
</dbReference>
<proteinExistence type="predicted"/>
<dbReference type="SUPFAM" id="SSF48498">
    <property type="entry name" value="Tetracyclin repressor-like, C-terminal domain"/>
    <property type="match status" value="1"/>
</dbReference>